<reference evidence="3 4" key="1">
    <citation type="journal article" date="2016" name="Nat. Commun.">
        <title>Thousands of microbial genomes shed light on interconnected biogeochemical processes in an aquifer system.</title>
        <authorList>
            <person name="Anantharaman K."/>
            <person name="Brown C.T."/>
            <person name="Hug L.A."/>
            <person name="Sharon I."/>
            <person name="Castelle C.J."/>
            <person name="Probst A.J."/>
            <person name="Thomas B.C."/>
            <person name="Singh A."/>
            <person name="Wilkins M.J."/>
            <person name="Karaoz U."/>
            <person name="Brodie E.L."/>
            <person name="Williams K.H."/>
            <person name="Hubbard S.S."/>
            <person name="Banfield J.F."/>
        </authorList>
    </citation>
    <scope>NUCLEOTIDE SEQUENCE [LARGE SCALE GENOMIC DNA]</scope>
</reference>
<proteinExistence type="predicted"/>
<evidence type="ECO:0000313" key="4">
    <source>
        <dbReference type="Proteomes" id="UP000177583"/>
    </source>
</evidence>
<dbReference type="Proteomes" id="UP000177583">
    <property type="component" value="Unassembled WGS sequence"/>
</dbReference>
<evidence type="ECO:0008006" key="5">
    <source>
        <dbReference type="Google" id="ProtNLM"/>
    </source>
</evidence>
<keyword evidence="2" id="KW-0732">Signal</keyword>
<protein>
    <recommendedName>
        <fullName evidence="5">Bacterial Ig-like domain-containing protein</fullName>
    </recommendedName>
</protein>
<evidence type="ECO:0000313" key="3">
    <source>
        <dbReference type="EMBL" id="OGG98803.1"/>
    </source>
</evidence>
<organism evidence="3 4">
    <name type="scientific">Candidatus Lambdaproteobacteria bacterium RIFOXYD2_FULL_56_26</name>
    <dbReference type="NCBI Taxonomy" id="1817773"/>
    <lineage>
        <taxon>Bacteria</taxon>
        <taxon>Pseudomonadati</taxon>
        <taxon>Pseudomonadota</taxon>
        <taxon>Candidatus Lambdaproteobacteria</taxon>
    </lineage>
</organism>
<dbReference type="EMBL" id="MFNF01000068">
    <property type="protein sequence ID" value="OGG98803.1"/>
    <property type="molecule type" value="Genomic_DNA"/>
</dbReference>
<name>A0A1F6GL14_9PROT</name>
<comment type="caution">
    <text evidence="3">The sequence shown here is derived from an EMBL/GenBank/DDBJ whole genome shotgun (WGS) entry which is preliminary data.</text>
</comment>
<feature type="region of interest" description="Disordered" evidence="1">
    <location>
        <begin position="34"/>
        <end position="54"/>
    </location>
</feature>
<gene>
    <name evidence="3" type="ORF">A2557_13460</name>
</gene>
<feature type="compositionally biased region" description="Low complexity" evidence="1">
    <location>
        <begin position="35"/>
        <end position="52"/>
    </location>
</feature>
<dbReference type="AlphaFoldDB" id="A0A1F6GL14"/>
<feature type="chain" id="PRO_5009524705" description="Bacterial Ig-like domain-containing protein" evidence="2">
    <location>
        <begin position="29"/>
        <end position="618"/>
    </location>
</feature>
<feature type="signal peptide" evidence="2">
    <location>
        <begin position="1"/>
        <end position="28"/>
    </location>
</feature>
<evidence type="ECO:0000256" key="1">
    <source>
        <dbReference type="SAM" id="MobiDB-lite"/>
    </source>
</evidence>
<sequence length="618" mass="67064">MRFLVGKTIWALALVVLGAGLAFGQGQAEPLPTKAQAEAVPQAPAPAAAAQEPAPPLVHPKKFYTAPTGVLYVNLAAPIYLKLTSDSTGKGEEVVLLNSTALTQGDQKPVPLFFENDGNHTLVHPNEAEWEKSRARVGSHLSSVAEPNSFFQIRADGQPPETKLKTEVKEKLVVGDLTIFGKPVLITLEPTDGLSGVESVFTSLEGQPFVVNQAPLEFGGQAPLVQLRYYALDRVGNPEPVKEFHFALDLTSPQTTLETVGPAVGLVLSPFTEFQLATTDNQAGVASIFAQIDEDPLGNKYLKPIKLDKLAEGLHQLRYASLDGVMNQEKVQTLDFFLDRSGPEPAYEIVGDQSFEGKTLFFSARTKIALTATDNKAGVKEIRYGFDKEPISLYQSPVSPLERPLGLQFLRIQAEDKVTNQAKEVRLDFVYDPIAPEPSHKFLGPQVTWRGRLYLCSRSQLVLSAKDQGAGVAEISYRFSGLQAQDPKAVFAEPVNIPGQGLVSLEYESKDKVNNLAATQKAEFFVDNVPPELFLHFSNGELGKENGLPIYPKGTLVFFAATDLDVGMDKILAQVDGTGNKVVASAMTLDKLGNHKVVVEATDRLGNVTVQTAEFVVQ</sequence>
<accession>A0A1F6GL14</accession>
<evidence type="ECO:0000256" key="2">
    <source>
        <dbReference type="SAM" id="SignalP"/>
    </source>
</evidence>